<evidence type="ECO:0000313" key="3">
    <source>
        <dbReference type="Proteomes" id="UP001369815"/>
    </source>
</evidence>
<dbReference type="InterPro" id="IPR005545">
    <property type="entry name" value="YCII"/>
</dbReference>
<dbReference type="PANTHER" id="PTHR33606:SF3">
    <property type="entry name" value="PROTEIN YCII"/>
    <property type="match status" value="1"/>
</dbReference>
<gene>
    <name evidence="2" type="ORF">Daesc_007425</name>
</gene>
<evidence type="ECO:0000313" key="2">
    <source>
        <dbReference type="EMBL" id="KAK6950897.1"/>
    </source>
</evidence>
<dbReference type="InterPro" id="IPR011008">
    <property type="entry name" value="Dimeric_a/b-barrel"/>
</dbReference>
<dbReference type="Proteomes" id="UP001369815">
    <property type="component" value="Unassembled WGS sequence"/>
</dbReference>
<dbReference type="Pfam" id="PF03795">
    <property type="entry name" value="YCII"/>
    <property type="match status" value="1"/>
</dbReference>
<dbReference type="EMBL" id="JBANMG010000007">
    <property type="protein sequence ID" value="KAK6950897.1"/>
    <property type="molecule type" value="Genomic_DNA"/>
</dbReference>
<reference evidence="2 3" key="1">
    <citation type="journal article" date="2024" name="Front Chem Biol">
        <title>Unveiling the potential of Daldinia eschscholtzii MFLUCC 19-0629 through bioactivity and bioinformatics studies for enhanced sustainable agriculture production.</title>
        <authorList>
            <person name="Brooks S."/>
            <person name="Weaver J.A."/>
            <person name="Klomchit A."/>
            <person name="Alharthi S.A."/>
            <person name="Onlamun T."/>
            <person name="Nurani R."/>
            <person name="Vong T.K."/>
            <person name="Alberti F."/>
            <person name="Greco C."/>
        </authorList>
    </citation>
    <scope>NUCLEOTIDE SEQUENCE [LARGE SCALE GENOMIC DNA]</scope>
    <source>
        <strain evidence="2">MFLUCC 19-0629</strain>
    </source>
</reference>
<comment type="caution">
    <text evidence="2">The sequence shown here is derived from an EMBL/GenBank/DDBJ whole genome shotgun (WGS) entry which is preliminary data.</text>
</comment>
<name>A0AAX6MER5_9PEZI</name>
<dbReference type="InterPro" id="IPR051807">
    <property type="entry name" value="Sec-metab_biosynth-assoc"/>
</dbReference>
<accession>A0AAX6MER5</accession>
<keyword evidence="3" id="KW-1185">Reference proteome</keyword>
<dbReference type="SUPFAM" id="SSF54909">
    <property type="entry name" value="Dimeric alpha+beta barrel"/>
    <property type="match status" value="1"/>
</dbReference>
<dbReference type="AlphaFoldDB" id="A0AAX6MER5"/>
<dbReference type="PANTHER" id="PTHR33606">
    <property type="entry name" value="PROTEIN YCII"/>
    <property type="match status" value="1"/>
</dbReference>
<evidence type="ECO:0000259" key="1">
    <source>
        <dbReference type="Pfam" id="PF03795"/>
    </source>
</evidence>
<dbReference type="Gene3D" id="3.30.70.1060">
    <property type="entry name" value="Dimeric alpha+beta barrel"/>
    <property type="match status" value="1"/>
</dbReference>
<protein>
    <recommendedName>
        <fullName evidence="1">YCII-related domain-containing protein</fullName>
    </recommendedName>
</protein>
<proteinExistence type="predicted"/>
<feature type="domain" description="YCII-related" evidence="1">
    <location>
        <begin position="56"/>
        <end position="141"/>
    </location>
</feature>
<organism evidence="2 3">
    <name type="scientific">Daldinia eschscholtzii</name>
    <dbReference type="NCBI Taxonomy" id="292717"/>
    <lineage>
        <taxon>Eukaryota</taxon>
        <taxon>Fungi</taxon>
        <taxon>Dikarya</taxon>
        <taxon>Ascomycota</taxon>
        <taxon>Pezizomycotina</taxon>
        <taxon>Sordariomycetes</taxon>
        <taxon>Xylariomycetidae</taxon>
        <taxon>Xylariales</taxon>
        <taxon>Hypoxylaceae</taxon>
        <taxon>Daldinia</taxon>
    </lineage>
</organism>
<sequence length="153" mass="17282">MAFRFRTLPRLFQPAAALLVRAQPTTAVRITSRIFRGPVQIQMASITTPPAGKYNWLVVVPDKPGTREKRLEVRPQHFEGLKPYLESGQFKTGGAVLNDKPESDDPAKFDWYGSTLILVAESKEEVKTILEKDIYTKTGVWDTENTKLAFWAS</sequence>